<dbReference type="RefSeq" id="WP_107281612.1">
    <property type="nucleotide sequence ID" value="NZ_PYMC01000001.1"/>
</dbReference>
<evidence type="ECO:0000313" key="3">
    <source>
        <dbReference type="Proteomes" id="UP000240904"/>
    </source>
</evidence>
<proteinExistence type="predicted"/>
<gene>
    <name evidence="2" type="ORF">C9I89_01735</name>
</gene>
<feature type="compositionally biased region" description="Low complexity" evidence="1">
    <location>
        <begin position="33"/>
        <end position="42"/>
    </location>
</feature>
<dbReference type="EMBL" id="PYMC01000001">
    <property type="protein sequence ID" value="PSW07460.1"/>
    <property type="molecule type" value="Genomic_DNA"/>
</dbReference>
<reference evidence="2 3" key="1">
    <citation type="submission" date="2018-03" db="EMBL/GenBank/DDBJ databases">
        <title>Whole genome sequencing of Histamine producing bacteria.</title>
        <authorList>
            <person name="Butler K."/>
        </authorList>
    </citation>
    <scope>NUCLEOTIDE SEQUENCE [LARGE SCALE GENOMIC DNA]</scope>
    <source>
        <strain evidence="2 3">DSM 16190</strain>
    </source>
</reference>
<dbReference type="AlphaFoldDB" id="A0A2T3N4V3"/>
<dbReference type="OrthoDB" id="5903961at2"/>
<sequence>MVSIHRLPPSINPQQKPRVSAPAHPSGVAQPTAVASAVSKSVRSPESIRDAHAHIQYDQPEGNNREALESYLGVMYQNKKDEFSNLMGVDVYV</sequence>
<name>A0A2T3N4V3_9GAMM</name>
<organism evidence="2 3">
    <name type="scientific">Photobacterium lipolyticum</name>
    <dbReference type="NCBI Taxonomy" id="266810"/>
    <lineage>
        <taxon>Bacteria</taxon>
        <taxon>Pseudomonadati</taxon>
        <taxon>Pseudomonadota</taxon>
        <taxon>Gammaproteobacteria</taxon>
        <taxon>Vibrionales</taxon>
        <taxon>Vibrionaceae</taxon>
        <taxon>Photobacterium</taxon>
    </lineage>
</organism>
<dbReference type="Proteomes" id="UP000240904">
    <property type="component" value="Unassembled WGS sequence"/>
</dbReference>
<evidence type="ECO:0000256" key="1">
    <source>
        <dbReference type="SAM" id="MobiDB-lite"/>
    </source>
</evidence>
<protein>
    <recommendedName>
        <fullName evidence="4">Chromosome partitioning protein ParA</fullName>
    </recommendedName>
</protein>
<evidence type="ECO:0000313" key="2">
    <source>
        <dbReference type="EMBL" id="PSW07460.1"/>
    </source>
</evidence>
<accession>A0A2T3N4V3</accession>
<evidence type="ECO:0008006" key="4">
    <source>
        <dbReference type="Google" id="ProtNLM"/>
    </source>
</evidence>
<feature type="region of interest" description="Disordered" evidence="1">
    <location>
        <begin position="1"/>
        <end position="46"/>
    </location>
</feature>
<keyword evidence="3" id="KW-1185">Reference proteome</keyword>
<comment type="caution">
    <text evidence="2">The sequence shown here is derived from an EMBL/GenBank/DDBJ whole genome shotgun (WGS) entry which is preliminary data.</text>
</comment>